<dbReference type="InterPro" id="IPR048254">
    <property type="entry name" value="CDP_ALCOHOL_P_TRANSF_CS"/>
</dbReference>
<sequence length="223" mass="23369">MPDLAKDGASALPEAVDHKPAPAGAKGEAAPFATLPPRPAVVTTGDAYFTLPNAITFARLCAVPGMVWLVLNHRLDWAFWVFVAAGVSDAVDGWLARVRRSRSTLGAILDPVADKALLVSIYVTLAGIGVLPDWLAILVVFRDLLIVGGVLVLYVLGQPPRIQPIFVSKLNTALQITLAAGALLLAGYGMGDSVIIDVFIWLVAASTFASGAAYVTQAARGRA</sequence>
<dbReference type="InterPro" id="IPR043130">
    <property type="entry name" value="CDP-OH_PTrfase_TM_dom"/>
</dbReference>
<evidence type="ECO:0000256" key="11">
    <source>
        <dbReference type="ARBA" id="ARBA00023264"/>
    </source>
</evidence>
<protein>
    <submittedName>
        <fullName evidence="15">CDP-alcohol phosphatidyltransferase family protein</fullName>
    </submittedName>
</protein>
<dbReference type="InterPro" id="IPR000462">
    <property type="entry name" value="CDP-OH_P_trans"/>
</dbReference>
<keyword evidence="5 12" id="KW-0808">Transferase</keyword>
<evidence type="ECO:0000256" key="4">
    <source>
        <dbReference type="ARBA" id="ARBA00022516"/>
    </source>
</evidence>
<evidence type="ECO:0000256" key="9">
    <source>
        <dbReference type="ARBA" id="ARBA00023136"/>
    </source>
</evidence>
<comment type="caution">
    <text evidence="15">The sequence shown here is derived from an EMBL/GenBank/DDBJ whole genome shotgun (WGS) entry which is preliminary data.</text>
</comment>
<evidence type="ECO:0000313" key="16">
    <source>
        <dbReference type="Proteomes" id="UP000475385"/>
    </source>
</evidence>
<keyword evidence="11" id="KW-1208">Phospholipid metabolism</keyword>
<feature type="transmembrane region" description="Helical" evidence="14">
    <location>
        <begin position="77"/>
        <end position="95"/>
    </location>
</feature>
<evidence type="ECO:0000256" key="1">
    <source>
        <dbReference type="ARBA" id="ARBA00004141"/>
    </source>
</evidence>
<feature type="compositionally biased region" description="Low complexity" evidence="13">
    <location>
        <begin position="21"/>
        <end position="31"/>
    </location>
</feature>
<evidence type="ECO:0000256" key="13">
    <source>
        <dbReference type="SAM" id="MobiDB-lite"/>
    </source>
</evidence>
<dbReference type="GO" id="GO:0016780">
    <property type="term" value="F:phosphotransferase activity, for other substituted phosphate groups"/>
    <property type="evidence" value="ECO:0007669"/>
    <property type="project" value="InterPro"/>
</dbReference>
<keyword evidence="7 14" id="KW-1133">Transmembrane helix</keyword>
<evidence type="ECO:0000313" key="15">
    <source>
        <dbReference type="EMBL" id="NGM23541.1"/>
    </source>
</evidence>
<keyword evidence="9 14" id="KW-0472">Membrane</keyword>
<dbReference type="PANTHER" id="PTHR14269:SF62">
    <property type="entry name" value="CDP-DIACYLGLYCEROL--GLYCEROL-3-PHOSPHATE 3-PHOSPHATIDYLTRANSFERASE 1, CHLOROPLASTIC"/>
    <property type="match status" value="1"/>
</dbReference>
<dbReference type="InterPro" id="IPR050324">
    <property type="entry name" value="CDP-alcohol_PTase-I"/>
</dbReference>
<reference evidence="15 16" key="1">
    <citation type="submission" date="2020-03" db="EMBL/GenBank/DDBJ databases">
        <title>Roseomonas stagni sp. nov., isolated from pond water in Japan.</title>
        <authorList>
            <person name="Furuhata K."/>
            <person name="Miyamoto H."/>
            <person name="Goto K."/>
        </authorList>
    </citation>
    <scope>NUCLEOTIDE SEQUENCE [LARGE SCALE GENOMIC DNA]</scope>
    <source>
        <strain evidence="15 16">PeD5</strain>
    </source>
</reference>
<comment type="pathway">
    <text evidence="2">Lipid metabolism.</text>
</comment>
<keyword evidence="10" id="KW-0594">Phospholipid biosynthesis</keyword>
<evidence type="ECO:0000256" key="3">
    <source>
        <dbReference type="ARBA" id="ARBA00010441"/>
    </source>
</evidence>
<feature type="transmembrane region" description="Helical" evidence="14">
    <location>
        <begin position="168"/>
        <end position="188"/>
    </location>
</feature>
<dbReference type="Gene3D" id="1.20.120.1760">
    <property type="match status" value="1"/>
</dbReference>
<name>A0A6M1LT04_9PROT</name>
<dbReference type="AlphaFoldDB" id="A0A6M1LT04"/>
<feature type="transmembrane region" description="Helical" evidence="14">
    <location>
        <begin position="134"/>
        <end position="156"/>
    </location>
</feature>
<dbReference type="Proteomes" id="UP000475385">
    <property type="component" value="Unassembled WGS sequence"/>
</dbReference>
<keyword evidence="6 14" id="KW-0812">Transmembrane</keyword>
<proteinExistence type="inferred from homology"/>
<evidence type="ECO:0000256" key="8">
    <source>
        <dbReference type="ARBA" id="ARBA00023098"/>
    </source>
</evidence>
<evidence type="ECO:0000256" key="2">
    <source>
        <dbReference type="ARBA" id="ARBA00005189"/>
    </source>
</evidence>
<keyword evidence="4" id="KW-0444">Lipid biosynthesis</keyword>
<dbReference type="GO" id="GO:0046474">
    <property type="term" value="P:glycerophospholipid biosynthetic process"/>
    <property type="evidence" value="ECO:0007669"/>
    <property type="project" value="TreeGrafter"/>
</dbReference>
<evidence type="ECO:0000256" key="10">
    <source>
        <dbReference type="ARBA" id="ARBA00023209"/>
    </source>
</evidence>
<comment type="subcellular location">
    <subcellularLocation>
        <location evidence="1">Membrane</location>
        <topology evidence="1">Multi-pass membrane protein</topology>
    </subcellularLocation>
</comment>
<comment type="similarity">
    <text evidence="3 12">Belongs to the CDP-alcohol phosphatidyltransferase class-I family.</text>
</comment>
<feature type="transmembrane region" description="Helical" evidence="14">
    <location>
        <begin position="48"/>
        <end position="71"/>
    </location>
</feature>
<dbReference type="PROSITE" id="PS00379">
    <property type="entry name" value="CDP_ALCOHOL_P_TRANSF"/>
    <property type="match status" value="1"/>
</dbReference>
<dbReference type="EMBL" id="JAAIKB010000016">
    <property type="protein sequence ID" value="NGM23541.1"/>
    <property type="molecule type" value="Genomic_DNA"/>
</dbReference>
<evidence type="ECO:0000256" key="12">
    <source>
        <dbReference type="RuleBase" id="RU003750"/>
    </source>
</evidence>
<dbReference type="GO" id="GO:0016020">
    <property type="term" value="C:membrane"/>
    <property type="evidence" value="ECO:0007669"/>
    <property type="project" value="UniProtKB-SubCell"/>
</dbReference>
<evidence type="ECO:0000256" key="14">
    <source>
        <dbReference type="SAM" id="Phobius"/>
    </source>
</evidence>
<dbReference type="PANTHER" id="PTHR14269">
    <property type="entry name" value="CDP-DIACYLGLYCEROL--GLYCEROL-3-PHOSPHATE 3-PHOSPHATIDYLTRANSFERASE-RELATED"/>
    <property type="match status" value="1"/>
</dbReference>
<feature type="transmembrane region" description="Helical" evidence="14">
    <location>
        <begin position="194"/>
        <end position="215"/>
    </location>
</feature>
<organism evidence="15 16">
    <name type="scientific">Falsiroseomonas algicola</name>
    <dbReference type="NCBI Taxonomy" id="2716930"/>
    <lineage>
        <taxon>Bacteria</taxon>
        <taxon>Pseudomonadati</taxon>
        <taxon>Pseudomonadota</taxon>
        <taxon>Alphaproteobacteria</taxon>
        <taxon>Acetobacterales</taxon>
        <taxon>Roseomonadaceae</taxon>
        <taxon>Falsiroseomonas</taxon>
    </lineage>
</organism>
<keyword evidence="16" id="KW-1185">Reference proteome</keyword>
<evidence type="ECO:0000256" key="7">
    <source>
        <dbReference type="ARBA" id="ARBA00022989"/>
    </source>
</evidence>
<evidence type="ECO:0000256" key="6">
    <source>
        <dbReference type="ARBA" id="ARBA00022692"/>
    </source>
</evidence>
<accession>A0A6M1LT04</accession>
<evidence type="ECO:0000256" key="5">
    <source>
        <dbReference type="ARBA" id="ARBA00022679"/>
    </source>
</evidence>
<keyword evidence="8" id="KW-0443">Lipid metabolism</keyword>
<dbReference type="Pfam" id="PF01066">
    <property type="entry name" value="CDP-OH_P_transf"/>
    <property type="match status" value="1"/>
</dbReference>
<feature type="region of interest" description="Disordered" evidence="13">
    <location>
        <begin position="1"/>
        <end position="31"/>
    </location>
</feature>
<gene>
    <name evidence="15" type="ORF">G3576_26245</name>
</gene>